<proteinExistence type="predicted"/>
<dbReference type="Pfam" id="PF03747">
    <property type="entry name" value="ADP_ribosyl_GH"/>
    <property type="match status" value="1"/>
</dbReference>
<sequence length="323" mass="34257">MTDKNPFTLIASHRQEPAMQPLSRALESLDGLSAGDAFGQCFFQLVDPEANVAERRLPPAPWHYTDDTEMSLSILAVLARRGRIDQDLLAGSMAARYDYDRAYGPSMHRVMARIGKGEDWRDVAASTFEGQGSWGNGAAMRAAPLGAFFADDLALAAAQAALSAEVTHSHAEGVAGAVAVALAAAQASRLRGCATLPASRDFLESVVALLPPSEVRSRIVRAQSIGSVNSLQFAVSILGNGIGMSAQDTVPFALWCCSHHLDNYEEALWLAVSAGGDRDTICAIVGGIVACSAGAAAVPLEWTSRREPLPHWHLPTGTEHGVR</sequence>
<evidence type="ECO:0000313" key="2">
    <source>
        <dbReference type="Proteomes" id="UP000831532"/>
    </source>
</evidence>
<dbReference type="InterPro" id="IPR036705">
    <property type="entry name" value="Ribosyl_crysJ1_sf"/>
</dbReference>
<name>A0ABY3ZZY8_9BURK</name>
<keyword evidence="2" id="KW-1185">Reference proteome</keyword>
<dbReference type="PANTHER" id="PTHR16222">
    <property type="entry name" value="ADP-RIBOSYLGLYCOHYDROLASE"/>
    <property type="match status" value="1"/>
</dbReference>
<gene>
    <name evidence="1" type="ORF">INH39_21570</name>
</gene>
<protein>
    <submittedName>
        <fullName evidence="1">ADP-ribosylglycohydrolase family protein</fullName>
    </submittedName>
</protein>
<dbReference type="InterPro" id="IPR005502">
    <property type="entry name" value="Ribosyl_crysJ1"/>
</dbReference>
<reference evidence="1 2" key="1">
    <citation type="submission" date="2020-10" db="EMBL/GenBank/DDBJ databases">
        <title>Genome analysis of Massilia species.</title>
        <authorList>
            <person name="Jung D.-H."/>
        </authorList>
    </citation>
    <scope>NUCLEOTIDE SEQUENCE [LARGE SCALE GENOMIC DNA]</scope>
    <source>
        <strain evidence="2">sipir</strain>
    </source>
</reference>
<accession>A0ABY3ZZY8</accession>
<dbReference type="SUPFAM" id="SSF101478">
    <property type="entry name" value="ADP-ribosylglycohydrolase"/>
    <property type="match status" value="1"/>
</dbReference>
<organism evidence="1 2">
    <name type="scientific">Massilia violaceinigra</name>
    <dbReference type="NCBI Taxonomy" id="2045208"/>
    <lineage>
        <taxon>Bacteria</taxon>
        <taxon>Pseudomonadati</taxon>
        <taxon>Pseudomonadota</taxon>
        <taxon>Betaproteobacteria</taxon>
        <taxon>Burkholderiales</taxon>
        <taxon>Oxalobacteraceae</taxon>
        <taxon>Telluria group</taxon>
        <taxon>Massilia</taxon>
    </lineage>
</organism>
<dbReference type="EMBL" id="CP063361">
    <property type="protein sequence ID" value="UOD28052.1"/>
    <property type="molecule type" value="Genomic_DNA"/>
</dbReference>
<dbReference type="PANTHER" id="PTHR16222:SF12">
    <property type="entry name" value="ADP-RIBOSYLGLYCOHYDROLASE-RELATED"/>
    <property type="match status" value="1"/>
</dbReference>
<evidence type="ECO:0000313" key="1">
    <source>
        <dbReference type="EMBL" id="UOD28052.1"/>
    </source>
</evidence>
<dbReference type="Proteomes" id="UP000831532">
    <property type="component" value="Chromosome"/>
</dbReference>
<dbReference type="Gene3D" id="1.10.4080.10">
    <property type="entry name" value="ADP-ribosylation/Crystallin J1"/>
    <property type="match status" value="1"/>
</dbReference>
<dbReference type="InterPro" id="IPR050792">
    <property type="entry name" value="ADP-ribosylglycohydrolase"/>
</dbReference>